<gene>
    <name evidence="3" type="ORF">M378DRAFT_18242</name>
</gene>
<proteinExistence type="predicted"/>
<feature type="signal peptide" evidence="2">
    <location>
        <begin position="1"/>
        <end position="24"/>
    </location>
</feature>
<feature type="region of interest" description="Disordered" evidence="1">
    <location>
        <begin position="36"/>
        <end position="61"/>
    </location>
</feature>
<evidence type="ECO:0000256" key="2">
    <source>
        <dbReference type="SAM" id="SignalP"/>
    </source>
</evidence>
<reference evidence="3 4" key="1">
    <citation type="submission" date="2014-04" db="EMBL/GenBank/DDBJ databases">
        <title>Evolutionary Origins and Diversification of the Mycorrhizal Mutualists.</title>
        <authorList>
            <consortium name="DOE Joint Genome Institute"/>
            <consortium name="Mycorrhizal Genomics Consortium"/>
            <person name="Kohler A."/>
            <person name="Kuo A."/>
            <person name="Nagy L.G."/>
            <person name="Floudas D."/>
            <person name="Copeland A."/>
            <person name="Barry K.W."/>
            <person name="Cichocki N."/>
            <person name="Veneault-Fourrey C."/>
            <person name="LaButti K."/>
            <person name="Lindquist E.A."/>
            <person name="Lipzen A."/>
            <person name="Lundell T."/>
            <person name="Morin E."/>
            <person name="Murat C."/>
            <person name="Riley R."/>
            <person name="Ohm R."/>
            <person name="Sun H."/>
            <person name="Tunlid A."/>
            <person name="Henrissat B."/>
            <person name="Grigoriev I.V."/>
            <person name="Hibbett D.S."/>
            <person name="Martin F."/>
        </authorList>
    </citation>
    <scope>NUCLEOTIDE SEQUENCE [LARGE SCALE GENOMIC DNA]</scope>
    <source>
        <strain evidence="3 4">Koide BX008</strain>
    </source>
</reference>
<organism evidence="3 4">
    <name type="scientific">Amanita muscaria (strain Koide BX008)</name>
    <dbReference type="NCBI Taxonomy" id="946122"/>
    <lineage>
        <taxon>Eukaryota</taxon>
        <taxon>Fungi</taxon>
        <taxon>Dikarya</taxon>
        <taxon>Basidiomycota</taxon>
        <taxon>Agaricomycotina</taxon>
        <taxon>Agaricomycetes</taxon>
        <taxon>Agaricomycetidae</taxon>
        <taxon>Agaricales</taxon>
        <taxon>Pluteineae</taxon>
        <taxon>Amanitaceae</taxon>
        <taxon>Amanita</taxon>
    </lineage>
</organism>
<feature type="compositionally biased region" description="Low complexity" evidence="1">
    <location>
        <begin position="39"/>
        <end position="61"/>
    </location>
</feature>
<feature type="chain" id="PRO_5002157957" evidence="2">
    <location>
        <begin position="25"/>
        <end position="117"/>
    </location>
</feature>
<dbReference type="Proteomes" id="UP000054549">
    <property type="component" value="Unassembled WGS sequence"/>
</dbReference>
<dbReference type="HOGENOM" id="CLU_2084272_0_0_1"/>
<protein>
    <submittedName>
        <fullName evidence="3">Uncharacterized protein</fullName>
    </submittedName>
</protein>
<keyword evidence="4" id="KW-1185">Reference proteome</keyword>
<accession>A0A0C2WEW0</accession>
<dbReference type="EMBL" id="KN818566">
    <property type="protein sequence ID" value="KIL55111.1"/>
    <property type="molecule type" value="Genomic_DNA"/>
</dbReference>
<evidence type="ECO:0000313" key="3">
    <source>
        <dbReference type="EMBL" id="KIL55111.1"/>
    </source>
</evidence>
<keyword evidence="2" id="KW-0732">Signal</keyword>
<dbReference type="InParanoid" id="A0A0C2WEW0"/>
<dbReference type="AlphaFoldDB" id="A0A0C2WEW0"/>
<evidence type="ECO:0000313" key="4">
    <source>
        <dbReference type="Proteomes" id="UP000054549"/>
    </source>
</evidence>
<evidence type="ECO:0000256" key="1">
    <source>
        <dbReference type="SAM" id="MobiDB-lite"/>
    </source>
</evidence>
<name>A0A0C2WEW0_AMAMK</name>
<sequence>MWAKPKPPLPAWLWLSSAQAVAFSRQYYELISSSISKTSQPPAVSDSSPQSSPSSPSLLSSPLGIIVGNPWVPDLKPTPIPTKYPYPPLWVWVNPWVYPEGPVGIKGTLPMMSDPWV</sequence>